<comment type="caution">
    <text evidence="7">The sequence shown here is derived from an EMBL/GenBank/DDBJ whole genome shotgun (WGS) entry which is preliminary data.</text>
</comment>
<dbReference type="InterPro" id="IPR004134">
    <property type="entry name" value="Peptidase_C1B"/>
</dbReference>
<feature type="active site" evidence="5">
    <location>
        <position position="384"/>
    </location>
</feature>
<evidence type="ECO:0000256" key="6">
    <source>
        <dbReference type="SAM" id="SignalP"/>
    </source>
</evidence>
<dbReference type="GO" id="GO:0005737">
    <property type="term" value="C:cytoplasm"/>
    <property type="evidence" value="ECO:0007669"/>
    <property type="project" value="TreeGrafter"/>
</dbReference>
<proteinExistence type="inferred from homology"/>
<dbReference type="RefSeq" id="WP_131837701.1">
    <property type="nucleotide sequence ID" value="NZ_SLWB01000001.1"/>
</dbReference>
<dbReference type="AlphaFoldDB" id="A0A4R2EZ55"/>
<evidence type="ECO:0000256" key="1">
    <source>
        <dbReference type="ARBA" id="ARBA00022670"/>
    </source>
</evidence>
<dbReference type="PIRSF" id="PIRSF005700">
    <property type="entry name" value="PepC"/>
    <property type="match status" value="1"/>
</dbReference>
<dbReference type="GO" id="GO:0043418">
    <property type="term" value="P:homocysteine catabolic process"/>
    <property type="evidence" value="ECO:0007669"/>
    <property type="project" value="TreeGrafter"/>
</dbReference>
<keyword evidence="8" id="KW-1185">Reference proteome</keyword>
<dbReference type="InterPro" id="IPR000169">
    <property type="entry name" value="Pept_cys_AS"/>
</dbReference>
<keyword evidence="2 4" id="KW-0378">Hydrolase</keyword>
<feature type="signal peptide" evidence="6">
    <location>
        <begin position="1"/>
        <end position="19"/>
    </location>
</feature>
<dbReference type="EMBL" id="SLWB01000001">
    <property type="protein sequence ID" value="TCN72913.1"/>
    <property type="molecule type" value="Genomic_DNA"/>
</dbReference>
<sequence>MRKSLLAGAAVLLGITAVAQPNKGISKDMLDQIKKSYNANDPSTRAITNALTHVDAKKLAENNAFEGKIDHLFKYKVDVSGITDQKSSGRCWMFTSLNMFRPKAIKQLNVSEFEFSQSYLYFYDLLEKSNLFLENVIATATSPMDDRRVEWYFKSPVDDGGTWAGFINLVDKYGLVPKSAMPETNSSSSTSAMGSILKSKLREDGLILRDMVAKKAKPSAIEAQKATMLGEVYRILALNLGEPPTTFDWRYKKKDGAISDLQAYTPISFYHAVLPDVKVGDYVMMMNDPTRPYYKLYEIENYRNAQDGINWCYINLPVEDLKQIALESIKSNEAVYGGVDVGKFLNSTDGISALENYDYEALYGIKFGMDKKQRIMTGESGSSHGMAIVAVDVDKNEKPTKWQFENSWGASSGHNGYLTFTDSWFSEYMFRMVVLKKFIKPEILKILDQKPVVLPPWDPMF</sequence>
<dbReference type="GO" id="GO:0006508">
    <property type="term" value="P:proteolysis"/>
    <property type="evidence" value="ECO:0007669"/>
    <property type="project" value="UniProtKB-KW"/>
</dbReference>
<keyword evidence="3 4" id="KW-0788">Thiol protease</keyword>
<dbReference type="PANTHER" id="PTHR10363">
    <property type="entry name" value="BLEOMYCIN HYDROLASE"/>
    <property type="match status" value="1"/>
</dbReference>
<accession>A0A4R2EZ55</accession>
<dbReference type="CDD" id="cd00585">
    <property type="entry name" value="Peptidase_C1B"/>
    <property type="match status" value="1"/>
</dbReference>
<keyword evidence="6" id="KW-0732">Signal</keyword>
<dbReference type="GO" id="GO:0070005">
    <property type="term" value="F:cysteine-type aminopeptidase activity"/>
    <property type="evidence" value="ECO:0007669"/>
    <property type="project" value="InterPro"/>
</dbReference>
<dbReference type="Gene3D" id="3.90.70.10">
    <property type="entry name" value="Cysteine proteinases"/>
    <property type="match status" value="1"/>
</dbReference>
<evidence type="ECO:0000313" key="7">
    <source>
        <dbReference type="EMBL" id="TCN72913.1"/>
    </source>
</evidence>
<dbReference type="PROSITE" id="PS00139">
    <property type="entry name" value="THIOL_PROTEASE_CYS"/>
    <property type="match status" value="1"/>
</dbReference>
<dbReference type="Proteomes" id="UP000294830">
    <property type="component" value="Unassembled WGS sequence"/>
</dbReference>
<comment type="similarity">
    <text evidence="4">Belongs to the peptidase C1 family.</text>
</comment>
<feature type="active site" evidence="5">
    <location>
        <position position="406"/>
    </location>
</feature>
<dbReference type="OrthoDB" id="1111399at2"/>
<name>A0A4R2EZ55_9BACT</name>
<evidence type="ECO:0000256" key="3">
    <source>
        <dbReference type="ARBA" id="ARBA00022807"/>
    </source>
</evidence>
<keyword evidence="4" id="KW-0031">Aminopeptidase</keyword>
<organism evidence="7 8">
    <name type="scientific">Acetobacteroides hydrogenigenes</name>
    <dbReference type="NCBI Taxonomy" id="979970"/>
    <lineage>
        <taxon>Bacteria</taxon>
        <taxon>Pseudomonadati</taxon>
        <taxon>Bacteroidota</taxon>
        <taxon>Bacteroidia</taxon>
        <taxon>Bacteroidales</taxon>
        <taxon>Rikenellaceae</taxon>
        <taxon>Acetobacteroides</taxon>
    </lineage>
</organism>
<evidence type="ECO:0000256" key="4">
    <source>
        <dbReference type="PIRNR" id="PIRNR005700"/>
    </source>
</evidence>
<dbReference type="GO" id="GO:0009636">
    <property type="term" value="P:response to toxic substance"/>
    <property type="evidence" value="ECO:0007669"/>
    <property type="project" value="TreeGrafter"/>
</dbReference>
<protein>
    <recommendedName>
        <fullName evidence="4">Aminopeptidase</fullName>
    </recommendedName>
</protein>
<feature type="chain" id="PRO_5020496661" description="Aminopeptidase" evidence="6">
    <location>
        <begin position="20"/>
        <end position="461"/>
    </location>
</feature>
<evidence type="ECO:0000256" key="5">
    <source>
        <dbReference type="PIRSR" id="PIRSR005700-1"/>
    </source>
</evidence>
<dbReference type="PANTHER" id="PTHR10363:SF2">
    <property type="entry name" value="BLEOMYCIN HYDROLASE"/>
    <property type="match status" value="1"/>
</dbReference>
<feature type="active site" evidence="5">
    <location>
        <position position="91"/>
    </location>
</feature>
<reference evidence="7 8" key="1">
    <citation type="submission" date="2019-03" db="EMBL/GenBank/DDBJ databases">
        <title>Genomic Encyclopedia of Archaeal and Bacterial Type Strains, Phase II (KMG-II): from individual species to whole genera.</title>
        <authorList>
            <person name="Goeker M."/>
        </authorList>
    </citation>
    <scope>NUCLEOTIDE SEQUENCE [LARGE SCALE GENOMIC DNA]</scope>
    <source>
        <strain evidence="7 8">RL-C</strain>
    </source>
</reference>
<dbReference type="SUPFAM" id="SSF54001">
    <property type="entry name" value="Cysteine proteinases"/>
    <property type="match status" value="1"/>
</dbReference>
<evidence type="ECO:0000256" key="2">
    <source>
        <dbReference type="ARBA" id="ARBA00022801"/>
    </source>
</evidence>
<evidence type="ECO:0000313" key="8">
    <source>
        <dbReference type="Proteomes" id="UP000294830"/>
    </source>
</evidence>
<keyword evidence="1 4" id="KW-0645">Protease</keyword>
<dbReference type="InterPro" id="IPR038765">
    <property type="entry name" value="Papain-like_cys_pep_sf"/>
</dbReference>
<dbReference type="Pfam" id="PF03051">
    <property type="entry name" value="Peptidase_C1_2"/>
    <property type="match status" value="1"/>
</dbReference>
<gene>
    <name evidence="7" type="ORF">CLV25_101131</name>
</gene>